<evidence type="ECO:0008006" key="3">
    <source>
        <dbReference type="Google" id="ProtNLM"/>
    </source>
</evidence>
<dbReference type="EMBL" id="NXID01000024">
    <property type="protein sequence ID" value="RXK15625.1"/>
    <property type="molecule type" value="Genomic_DNA"/>
</dbReference>
<keyword evidence="2" id="KW-1185">Reference proteome</keyword>
<gene>
    <name evidence="1" type="ORF">CP985_07650</name>
</gene>
<evidence type="ECO:0000313" key="1">
    <source>
        <dbReference type="EMBL" id="RXK15625.1"/>
    </source>
</evidence>
<dbReference type="KEGG" id="amyt:AMYT_1541"/>
<reference evidence="1 2" key="1">
    <citation type="submission" date="2017-09" db="EMBL/GenBank/DDBJ databases">
        <title>Genomics of the genus Arcobacter.</title>
        <authorList>
            <person name="Perez-Cataluna A."/>
            <person name="Figueras M.J."/>
            <person name="Salas-Masso N."/>
        </authorList>
    </citation>
    <scope>NUCLEOTIDE SEQUENCE [LARGE SCALE GENOMIC DNA]</scope>
    <source>
        <strain evidence="1 2">CECT 7386</strain>
    </source>
</reference>
<dbReference type="Proteomes" id="UP000290092">
    <property type="component" value="Unassembled WGS sequence"/>
</dbReference>
<comment type="caution">
    <text evidence="1">The sequence shown here is derived from an EMBL/GenBank/DDBJ whole genome shotgun (WGS) entry which is preliminary data.</text>
</comment>
<organism evidence="1 2">
    <name type="scientific">Malaciobacter mytili LMG 24559</name>
    <dbReference type="NCBI Taxonomy" id="1032238"/>
    <lineage>
        <taxon>Bacteria</taxon>
        <taxon>Pseudomonadati</taxon>
        <taxon>Campylobacterota</taxon>
        <taxon>Epsilonproteobacteria</taxon>
        <taxon>Campylobacterales</taxon>
        <taxon>Arcobacteraceae</taxon>
        <taxon>Malaciobacter</taxon>
    </lineage>
</organism>
<protein>
    <recommendedName>
        <fullName evidence="3">DUF2931 domain-containing protein</fullName>
    </recommendedName>
</protein>
<dbReference type="AlphaFoldDB" id="A0AAX2AGA4"/>
<evidence type="ECO:0000313" key="2">
    <source>
        <dbReference type="Proteomes" id="UP000290092"/>
    </source>
</evidence>
<sequence>MEFLFITIAFILYIANTYFCIYTRMKLSKILNNVFDKRLKIDSFELKYSPFPLFLIPTGSKTVVLLDIEDNEYFSLYIHKDDTWEIVVKKIAQKREDKNLFIKNSKQLYKKLKDKIEDEFFIRFYLPDIVGKNYEIKYEVIVYINEENELKNGQICKNYEFIKEFVKSNEDVVFKIYAKNKNNSYKKQIKKGYFGISEKIGGLILHNESIWNYDYLYKIKNNKYYYFNKIFDKSKELSYYQNLRRIIYNESFEKNYFLNNEKIYLEVGRGLEELIKDKFQVTLFNDRAFNIETFLSKEDESLLLECYVPLEDSKIKKIIFNLKETTFEVQQLDFN</sequence>
<accession>A0AAX2AGA4</accession>
<name>A0AAX2AGA4_9BACT</name>
<proteinExistence type="predicted"/>
<dbReference type="RefSeq" id="WP_114841968.1">
    <property type="nucleotide sequence ID" value="NZ_CP031219.1"/>
</dbReference>